<dbReference type="PANTHER" id="PTHR43275:SF1">
    <property type="entry name" value="D-MALATE DEHYDROGENASE [DECARBOXYLATING]"/>
    <property type="match status" value="1"/>
</dbReference>
<dbReference type="NCBIfam" id="NF002898">
    <property type="entry name" value="PRK03437.1"/>
    <property type="match status" value="1"/>
</dbReference>
<dbReference type="EMBL" id="BMHA01000006">
    <property type="protein sequence ID" value="GGI06340.1"/>
    <property type="molecule type" value="Genomic_DNA"/>
</dbReference>
<keyword evidence="9" id="KW-1185">Reference proteome</keyword>
<dbReference type="PROSITE" id="PS00470">
    <property type="entry name" value="IDH_IMDH"/>
    <property type="match status" value="1"/>
</dbReference>
<gene>
    <name evidence="8" type="primary">leuB</name>
    <name evidence="8" type="ORF">GCM10011354_18600</name>
</gene>
<name>A0A8J3EU37_9ACTN</name>
<protein>
    <submittedName>
        <fullName evidence="8">3-isopropylmalate dehydrogenase</fullName>
    </submittedName>
</protein>
<comment type="cofactor">
    <cofactor evidence="1">
        <name>Mn(2+)</name>
        <dbReference type="ChEBI" id="CHEBI:29035"/>
    </cofactor>
</comment>
<keyword evidence="3" id="KW-0479">Metal-binding</keyword>
<reference evidence="8" key="1">
    <citation type="journal article" date="2014" name="Int. J. Syst. Evol. Microbiol.">
        <title>Complete genome sequence of Corynebacterium casei LMG S-19264T (=DSM 44701T), isolated from a smear-ripened cheese.</title>
        <authorList>
            <consortium name="US DOE Joint Genome Institute (JGI-PGF)"/>
            <person name="Walter F."/>
            <person name="Albersmeier A."/>
            <person name="Kalinowski J."/>
            <person name="Ruckert C."/>
        </authorList>
    </citation>
    <scope>NUCLEOTIDE SEQUENCE</scope>
    <source>
        <strain evidence="8">CGMCC 1.14988</strain>
    </source>
</reference>
<dbReference type="GO" id="GO:0051287">
    <property type="term" value="F:NAD binding"/>
    <property type="evidence" value="ECO:0007669"/>
    <property type="project" value="InterPro"/>
</dbReference>
<dbReference type="Proteomes" id="UP000650511">
    <property type="component" value="Unassembled WGS sequence"/>
</dbReference>
<evidence type="ECO:0000256" key="4">
    <source>
        <dbReference type="ARBA" id="ARBA00023002"/>
    </source>
</evidence>
<evidence type="ECO:0000256" key="6">
    <source>
        <dbReference type="ARBA" id="ARBA00023211"/>
    </source>
</evidence>
<accession>A0A8J3EU37</accession>
<keyword evidence="4" id="KW-0560">Oxidoreductase</keyword>
<dbReference type="OrthoDB" id="5289857at2"/>
<proteinExistence type="predicted"/>
<dbReference type="GO" id="GO:0000287">
    <property type="term" value="F:magnesium ion binding"/>
    <property type="evidence" value="ECO:0007669"/>
    <property type="project" value="InterPro"/>
</dbReference>
<feature type="domain" description="Isopropylmalate dehydrogenase-like" evidence="7">
    <location>
        <begin position="5"/>
        <end position="345"/>
    </location>
</feature>
<dbReference type="RefSeq" id="WP_130650573.1">
    <property type="nucleotide sequence ID" value="NZ_BMHA01000006.1"/>
</dbReference>
<evidence type="ECO:0000256" key="2">
    <source>
        <dbReference type="ARBA" id="ARBA00001946"/>
    </source>
</evidence>
<organism evidence="8 9">
    <name type="scientific">Egicoccus halophilus</name>
    <dbReference type="NCBI Taxonomy" id="1670830"/>
    <lineage>
        <taxon>Bacteria</taxon>
        <taxon>Bacillati</taxon>
        <taxon>Actinomycetota</taxon>
        <taxon>Nitriliruptoria</taxon>
        <taxon>Egicoccales</taxon>
        <taxon>Egicoccaceae</taxon>
        <taxon>Egicoccus</taxon>
    </lineage>
</organism>
<dbReference type="Pfam" id="PF00180">
    <property type="entry name" value="Iso_dh"/>
    <property type="match status" value="1"/>
</dbReference>
<comment type="caution">
    <text evidence="8">The sequence shown here is derived from an EMBL/GenBank/DDBJ whole genome shotgun (WGS) entry which is preliminary data.</text>
</comment>
<keyword evidence="6" id="KW-0464">Manganese</keyword>
<dbReference type="InterPro" id="IPR024084">
    <property type="entry name" value="IsoPropMal-DH-like_dom"/>
</dbReference>
<dbReference type="Gene3D" id="3.40.718.10">
    <property type="entry name" value="Isopropylmalate Dehydrogenase"/>
    <property type="match status" value="1"/>
</dbReference>
<dbReference type="InterPro" id="IPR019818">
    <property type="entry name" value="IsoCit/isopropylmalate_DH_CS"/>
</dbReference>
<reference evidence="8" key="2">
    <citation type="submission" date="2020-09" db="EMBL/GenBank/DDBJ databases">
        <authorList>
            <person name="Sun Q."/>
            <person name="Zhou Y."/>
        </authorList>
    </citation>
    <scope>NUCLEOTIDE SEQUENCE</scope>
    <source>
        <strain evidence="8">CGMCC 1.14988</strain>
    </source>
</reference>
<sequence length="351" mass="37770">MTDHRIAILGGDGIGPEVVAEGCKVLDHLEQLENFTTERVEYDLGGRRYRETGEVLDDATLEELRGFDAIYLGAVGTPDVPPGVIERGLLLKLRFAFDQYVNHRPVRLYPGVSSPVAGLTPERCDFVVVRENTEGVYAGAGGRLYAGTAQEVATQESVNTRHGVERVLRFAFEQARSRRGHLTLVHKTNVLVHAGALWMETFEHLGDTEYDDVTRDYVHVDAACLYFVTQPERFDVVVTENLFGDIITDLGAAVQGGMGLAASGNLDPTRRAPSMFEPVHGSAPDIAGTGRADPVAAVMSLGQMLAFLGEDAAAARIDTAVGVLLGERGGSSGSAYSTAEVGDRLVELVAR</sequence>
<evidence type="ECO:0000313" key="9">
    <source>
        <dbReference type="Proteomes" id="UP000650511"/>
    </source>
</evidence>
<evidence type="ECO:0000256" key="1">
    <source>
        <dbReference type="ARBA" id="ARBA00001936"/>
    </source>
</evidence>
<evidence type="ECO:0000313" key="8">
    <source>
        <dbReference type="EMBL" id="GGI06340.1"/>
    </source>
</evidence>
<dbReference type="SMART" id="SM01329">
    <property type="entry name" value="Iso_dh"/>
    <property type="match status" value="1"/>
</dbReference>
<comment type="cofactor">
    <cofactor evidence="2">
        <name>Mg(2+)</name>
        <dbReference type="ChEBI" id="CHEBI:18420"/>
    </cofactor>
</comment>
<dbReference type="AlphaFoldDB" id="A0A8J3EU37"/>
<dbReference type="InterPro" id="IPR050501">
    <property type="entry name" value="ICDH/IPMDH"/>
</dbReference>
<dbReference type="GO" id="GO:0016616">
    <property type="term" value="F:oxidoreductase activity, acting on the CH-OH group of donors, NAD or NADP as acceptor"/>
    <property type="evidence" value="ECO:0007669"/>
    <property type="project" value="InterPro"/>
</dbReference>
<dbReference type="PANTHER" id="PTHR43275">
    <property type="entry name" value="D-MALATE DEHYDROGENASE [DECARBOXYLATING]"/>
    <property type="match status" value="1"/>
</dbReference>
<evidence type="ECO:0000259" key="7">
    <source>
        <dbReference type="SMART" id="SM01329"/>
    </source>
</evidence>
<evidence type="ECO:0000256" key="5">
    <source>
        <dbReference type="ARBA" id="ARBA00023027"/>
    </source>
</evidence>
<dbReference type="SUPFAM" id="SSF53659">
    <property type="entry name" value="Isocitrate/Isopropylmalate dehydrogenase-like"/>
    <property type="match status" value="1"/>
</dbReference>
<evidence type="ECO:0000256" key="3">
    <source>
        <dbReference type="ARBA" id="ARBA00022723"/>
    </source>
</evidence>
<keyword evidence="5" id="KW-0520">NAD</keyword>